<keyword evidence="2" id="KW-0813">Transport</keyword>
<keyword evidence="2" id="KW-0999">Mitochondrion inner membrane</keyword>
<dbReference type="InterPro" id="IPR007763">
    <property type="entry name" value="NDUFA12"/>
</dbReference>
<keyword evidence="2" id="KW-0249">Electron transport</keyword>
<evidence type="ECO:0000256" key="2">
    <source>
        <dbReference type="RuleBase" id="RU363103"/>
    </source>
</evidence>
<keyword evidence="4" id="KW-1185">Reference proteome</keyword>
<name>A0A167I1A2_CALVF</name>
<comment type="subcellular location">
    <subcellularLocation>
        <location evidence="2">Mitochondrion inner membrane</location>
        <topology evidence="2">Peripheral membrane protein</topology>
        <orientation evidence="2">Matrix side</orientation>
    </subcellularLocation>
</comment>
<protein>
    <recommendedName>
        <fullName evidence="2">NADH dehydrogenase [ubiquinone] 1 alpha subcomplex subunit</fullName>
    </recommendedName>
</protein>
<proteinExistence type="inferred from homology"/>
<keyword evidence="2" id="KW-0496">Mitochondrion</keyword>
<keyword evidence="2" id="KW-0679">Respiratory chain</keyword>
<dbReference type="AlphaFoldDB" id="A0A167I1A2"/>
<dbReference type="EMBL" id="KV417313">
    <property type="protein sequence ID" value="KZO92197.1"/>
    <property type="molecule type" value="Genomic_DNA"/>
</dbReference>
<keyword evidence="2" id="KW-0472">Membrane</keyword>
<gene>
    <name evidence="3" type="ORF">CALVIDRAFT_315452</name>
</gene>
<dbReference type="Proteomes" id="UP000076738">
    <property type="component" value="Unassembled WGS sequence"/>
</dbReference>
<evidence type="ECO:0000256" key="1">
    <source>
        <dbReference type="ARBA" id="ARBA00007355"/>
    </source>
</evidence>
<organism evidence="3 4">
    <name type="scientific">Calocera viscosa (strain TUFC12733)</name>
    <dbReference type="NCBI Taxonomy" id="1330018"/>
    <lineage>
        <taxon>Eukaryota</taxon>
        <taxon>Fungi</taxon>
        <taxon>Dikarya</taxon>
        <taxon>Basidiomycota</taxon>
        <taxon>Agaricomycotina</taxon>
        <taxon>Dacrymycetes</taxon>
        <taxon>Dacrymycetales</taxon>
        <taxon>Dacrymycetaceae</taxon>
        <taxon>Calocera</taxon>
    </lineage>
</organism>
<comment type="similarity">
    <text evidence="1 2">Belongs to the complex I NDUFA12 subunit family.</text>
</comment>
<evidence type="ECO:0000313" key="3">
    <source>
        <dbReference type="EMBL" id="KZO92197.1"/>
    </source>
</evidence>
<comment type="function">
    <text evidence="2">Accessory subunit of the mitochondrial membrane respiratory chain NADH dehydrogenase (Complex I), that is believed not to be involved in catalysis. Complex I functions in the transfer of electrons from NADH to the respiratory chain. The immediate electron acceptor for the enzyme is believed to be ubiquinone.</text>
</comment>
<reference evidence="3 4" key="1">
    <citation type="journal article" date="2016" name="Mol. Biol. Evol.">
        <title>Comparative Genomics of Early-Diverging Mushroom-Forming Fungi Provides Insights into the Origins of Lignocellulose Decay Capabilities.</title>
        <authorList>
            <person name="Nagy L.G."/>
            <person name="Riley R."/>
            <person name="Tritt A."/>
            <person name="Adam C."/>
            <person name="Daum C."/>
            <person name="Floudas D."/>
            <person name="Sun H."/>
            <person name="Yadav J.S."/>
            <person name="Pangilinan J."/>
            <person name="Larsson K.H."/>
            <person name="Matsuura K."/>
            <person name="Barry K."/>
            <person name="Labutti K."/>
            <person name="Kuo R."/>
            <person name="Ohm R.A."/>
            <person name="Bhattacharya S.S."/>
            <person name="Shirouzu T."/>
            <person name="Yoshinaga Y."/>
            <person name="Martin F.M."/>
            <person name="Grigoriev I.V."/>
            <person name="Hibbett D.S."/>
        </authorList>
    </citation>
    <scope>NUCLEOTIDE SEQUENCE [LARGE SCALE GENOMIC DNA]</scope>
    <source>
        <strain evidence="3 4">TUFC12733</strain>
    </source>
</reference>
<dbReference type="OrthoDB" id="274641at2759"/>
<sequence length="145" mass="17039">MSNSLWRYVKNIRSMGVKQYIRAMWYIGDAKHGKFMGEDQFGNKYYENLSPEEETPGRQRWIDFTQHDFNASQVPPEWHAWLNNIRKDPPGSDFQLIEASRPKWIGPWRENLTGTRGAFKTYSTTQPKFFPWEPKVGQRGPSANP</sequence>
<accession>A0A167I1A2</accession>
<dbReference type="GO" id="GO:0005743">
    <property type="term" value="C:mitochondrial inner membrane"/>
    <property type="evidence" value="ECO:0007669"/>
    <property type="project" value="UniProtKB-SubCell"/>
</dbReference>
<dbReference type="Pfam" id="PF05071">
    <property type="entry name" value="NDUFA12"/>
    <property type="match status" value="1"/>
</dbReference>
<dbReference type="PANTHER" id="PTHR12910">
    <property type="entry name" value="NADH-UBIQUINONE OXIDOREDUCTASE SUBUNIT B17.2"/>
    <property type="match status" value="1"/>
</dbReference>
<dbReference type="STRING" id="1330018.A0A167I1A2"/>
<evidence type="ECO:0000313" key="4">
    <source>
        <dbReference type="Proteomes" id="UP000076738"/>
    </source>
</evidence>
<dbReference type="PANTHER" id="PTHR12910:SF2">
    <property type="entry name" value="NADH DEHYDROGENASE [UBIQUINONE] 1 ALPHA SUBCOMPLEX SUBUNIT 12"/>
    <property type="match status" value="1"/>
</dbReference>
<dbReference type="GO" id="GO:0006979">
    <property type="term" value="P:response to oxidative stress"/>
    <property type="evidence" value="ECO:0007669"/>
    <property type="project" value="TreeGrafter"/>
</dbReference>
<dbReference type="GO" id="GO:0045271">
    <property type="term" value="C:respiratory chain complex I"/>
    <property type="evidence" value="ECO:0007669"/>
    <property type="project" value="InterPro"/>
</dbReference>